<evidence type="ECO:0000256" key="5">
    <source>
        <dbReference type="ARBA" id="ARBA00022801"/>
    </source>
</evidence>
<dbReference type="Gene3D" id="1.10.246.130">
    <property type="match status" value="1"/>
</dbReference>
<protein>
    <recommendedName>
        <fullName evidence="9">Glutathione hydrolase proenzyme</fullName>
        <ecNumber evidence="9">2.3.2.2</ecNumber>
        <ecNumber evidence="9">3.4.19.13</ecNumber>
    </recommendedName>
    <component>
        <recommendedName>
            <fullName evidence="9">Glutathione hydrolase large chain</fullName>
        </recommendedName>
    </component>
    <component>
        <recommendedName>
            <fullName evidence="9">Glutathione hydrolase small chain</fullName>
        </recommendedName>
    </component>
</protein>
<dbReference type="Gene3D" id="3.60.20.40">
    <property type="match status" value="1"/>
</dbReference>
<dbReference type="Pfam" id="PF01019">
    <property type="entry name" value="G_glu_transpept"/>
    <property type="match status" value="1"/>
</dbReference>
<dbReference type="InterPro" id="IPR043137">
    <property type="entry name" value="GGT_ssub_C"/>
</dbReference>
<dbReference type="InterPro" id="IPR043138">
    <property type="entry name" value="GGT_lsub"/>
</dbReference>
<dbReference type="InterPro" id="IPR000101">
    <property type="entry name" value="GGT_peptidase"/>
</dbReference>
<feature type="region of interest" description="Disordered" evidence="10">
    <location>
        <begin position="536"/>
        <end position="571"/>
    </location>
</feature>
<keyword evidence="5 9" id="KW-0378">Hydrolase</keyword>
<evidence type="ECO:0000256" key="3">
    <source>
        <dbReference type="ARBA" id="ARBA00009381"/>
    </source>
</evidence>
<feature type="signal peptide" evidence="11">
    <location>
        <begin position="1"/>
        <end position="27"/>
    </location>
</feature>
<comment type="PTM">
    <text evidence="9">Cleaved by autocatalysis into a large and a small subunit.</text>
</comment>
<dbReference type="PANTHER" id="PTHR43199:SF1">
    <property type="entry name" value="GLUTATHIONE HYDROLASE PROENZYME"/>
    <property type="match status" value="1"/>
</dbReference>
<keyword evidence="7 9" id="KW-0012">Acyltransferase</keyword>
<dbReference type="SUPFAM" id="SSF56235">
    <property type="entry name" value="N-terminal nucleophile aminohydrolases (Ntn hydrolases)"/>
    <property type="match status" value="1"/>
</dbReference>
<evidence type="ECO:0000256" key="10">
    <source>
        <dbReference type="SAM" id="MobiDB-lite"/>
    </source>
</evidence>
<evidence type="ECO:0000256" key="1">
    <source>
        <dbReference type="ARBA" id="ARBA00001049"/>
    </source>
</evidence>
<keyword evidence="11" id="KW-0732">Signal</keyword>
<proteinExistence type="inferred from homology"/>
<dbReference type="NCBIfam" id="TIGR00066">
    <property type="entry name" value="g_glut_trans"/>
    <property type="match status" value="1"/>
</dbReference>
<dbReference type="EC" id="2.3.2.2" evidence="9"/>
<comment type="caution">
    <text evidence="12">The sequence shown here is derived from an EMBL/GenBank/DDBJ whole genome shotgun (WGS) entry which is preliminary data.</text>
</comment>
<evidence type="ECO:0000256" key="11">
    <source>
        <dbReference type="SAM" id="SignalP"/>
    </source>
</evidence>
<dbReference type="PANTHER" id="PTHR43199">
    <property type="entry name" value="GLUTATHIONE HYDROLASE"/>
    <property type="match status" value="1"/>
</dbReference>
<comment type="subunit">
    <text evidence="9">This enzyme consists of two polypeptide chains, which are synthesized in precursor form from a single polypeptide.</text>
</comment>
<dbReference type="GO" id="GO:0103068">
    <property type="term" value="F:leukotriene C4 gamma-glutamyl transferase activity"/>
    <property type="evidence" value="ECO:0007669"/>
    <property type="project" value="UniProtKB-EC"/>
</dbReference>
<gene>
    <name evidence="12" type="primary">ggt</name>
    <name evidence="12" type="ORF">V6X64_03180</name>
</gene>
<evidence type="ECO:0000313" key="13">
    <source>
        <dbReference type="Proteomes" id="UP001556653"/>
    </source>
</evidence>
<keyword evidence="13" id="KW-1185">Reference proteome</keyword>
<comment type="catalytic activity">
    <reaction evidence="2 9">
        <text>glutathione + H2O = L-cysteinylglycine + L-glutamate</text>
        <dbReference type="Rhea" id="RHEA:28807"/>
        <dbReference type="ChEBI" id="CHEBI:15377"/>
        <dbReference type="ChEBI" id="CHEBI:29985"/>
        <dbReference type="ChEBI" id="CHEBI:57925"/>
        <dbReference type="ChEBI" id="CHEBI:61694"/>
        <dbReference type="EC" id="3.4.19.13"/>
    </reaction>
</comment>
<dbReference type="RefSeq" id="WP_367966480.1">
    <property type="nucleotide sequence ID" value="NZ_JBAKFJ010000001.1"/>
</dbReference>
<feature type="chain" id="PRO_5045060506" description="Glutathione hydrolase proenzyme" evidence="11">
    <location>
        <begin position="28"/>
        <end position="571"/>
    </location>
</feature>
<keyword evidence="6 9" id="KW-0865">Zymogen</keyword>
<dbReference type="EC" id="3.4.19.13" evidence="9"/>
<comment type="pathway">
    <text evidence="9">Sulfur metabolism; glutathione metabolism.</text>
</comment>
<dbReference type="EMBL" id="JBAKFJ010000001">
    <property type="protein sequence ID" value="MEX0385998.1"/>
    <property type="molecule type" value="Genomic_DNA"/>
</dbReference>
<comment type="similarity">
    <text evidence="3 9">Belongs to the gamma-glutamyltransferase family.</text>
</comment>
<dbReference type="Proteomes" id="UP001556653">
    <property type="component" value="Unassembled WGS sequence"/>
</dbReference>
<organism evidence="12 13">
    <name type="scientific">Spiribacter onubensis</name>
    <dbReference type="NCBI Taxonomy" id="3122420"/>
    <lineage>
        <taxon>Bacteria</taxon>
        <taxon>Pseudomonadati</taxon>
        <taxon>Pseudomonadota</taxon>
        <taxon>Gammaproteobacteria</taxon>
        <taxon>Chromatiales</taxon>
        <taxon>Ectothiorhodospiraceae</taxon>
        <taxon>Spiribacter</taxon>
    </lineage>
</organism>
<comment type="catalytic activity">
    <reaction evidence="1 9">
        <text>an S-substituted glutathione + H2O = an S-substituted L-cysteinylglycine + L-glutamate</text>
        <dbReference type="Rhea" id="RHEA:59468"/>
        <dbReference type="ChEBI" id="CHEBI:15377"/>
        <dbReference type="ChEBI" id="CHEBI:29985"/>
        <dbReference type="ChEBI" id="CHEBI:90779"/>
        <dbReference type="ChEBI" id="CHEBI:143103"/>
        <dbReference type="EC" id="3.4.19.13"/>
    </reaction>
</comment>
<sequence length="571" mass="60619">MTATPLTAWRLILLSCSLLLVAATTQADERPQPGMVAAAHPLATAAGVEVLEAGGAAIDAAIAIQAVLTLVEPQSSGIGGGAFLLHYDSETADVQAYDGRETAPAAVRADHFLTEDGTPMDFLEAVPGGQSVGVPGSLRMLELVHEQHGELPWRTLFQPAICLAEAGFEVTPRLAEMLRIDLRLDLFEPMAGYFFPDGAPLRAGTRLTNPALAETLTEIANQGADAFYEGAIADDIVATVQAHGGELTREDMADYRAVERAPVCRSIAGYEICGMPLPSSGGMTVLQILSLLEIASAGTEDMSRLTWAHLLLEASRLGFADRNEYLGDAEFVEVPVETLLSERYLTERAALISPTQSMGKAAPGLSEPDSAMSDGKLIKHSTSHFSVLDTQGNAVSMTSSIEMPFGSRLMVDGFLLNNQLTDFRFDPLAADGRLHPNRIQPGKRPLSSMSPMIAFNADKQPRLIIGSPGGTRIIGYVAQRVADVLMQGHDVEAAIRSGSLVNRNGRTEIEADTDAEALVPGLEALGHEIEIDSMTSGLHGIERLPDGDIRGAADPRREGTVGGAQPPSQGE</sequence>
<reference evidence="12 13" key="1">
    <citation type="submission" date="2024-02" db="EMBL/GenBank/DDBJ databases">
        <title>New especies of Spiribacter isolated from saline water.</title>
        <authorList>
            <person name="Leon M.J."/>
            <person name="De La Haba R."/>
            <person name="Sanchez-Porro C."/>
            <person name="Ventosa A."/>
        </authorList>
    </citation>
    <scope>NUCLEOTIDE SEQUENCE [LARGE SCALE GENOMIC DNA]</scope>
    <source>
        <strain evidence="13">ag22IC4-227</strain>
    </source>
</reference>
<accession>A0ABV3S791</accession>
<dbReference type="InterPro" id="IPR029055">
    <property type="entry name" value="Ntn_hydrolases_N"/>
</dbReference>
<evidence type="ECO:0000256" key="9">
    <source>
        <dbReference type="RuleBase" id="RU368036"/>
    </source>
</evidence>
<evidence type="ECO:0000256" key="7">
    <source>
        <dbReference type="ARBA" id="ARBA00023315"/>
    </source>
</evidence>
<comment type="catalytic activity">
    <reaction evidence="8 9">
        <text>an N-terminal (5-L-glutamyl)-[peptide] + an alpha-amino acid = 5-L-glutamyl amino acid + an N-terminal L-alpha-aminoacyl-[peptide]</text>
        <dbReference type="Rhea" id="RHEA:23904"/>
        <dbReference type="Rhea" id="RHEA-COMP:9780"/>
        <dbReference type="Rhea" id="RHEA-COMP:9795"/>
        <dbReference type="ChEBI" id="CHEBI:77644"/>
        <dbReference type="ChEBI" id="CHEBI:78597"/>
        <dbReference type="ChEBI" id="CHEBI:78599"/>
        <dbReference type="ChEBI" id="CHEBI:78608"/>
        <dbReference type="EC" id="2.3.2.2"/>
    </reaction>
</comment>
<evidence type="ECO:0000313" key="12">
    <source>
        <dbReference type="EMBL" id="MEX0385998.1"/>
    </source>
</evidence>
<evidence type="ECO:0000256" key="6">
    <source>
        <dbReference type="ARBA" id="ARBA00023145"/>
    </source>
</evidence>
<dbReference type="InterPro" id="IPR051792">
    <property type="entry name" value="GGT_bact"/>
</dbReference>
<evidence type="ECO:0000256" key="8">
    <source>
        <dbReference type="ARBA" id="ARBA00047417"/>
    </source>
</evidence>
<evidence type="ECO:0000256" key="4">
    <source>
        <dbReference type="ARBA" id="ARBA00022679"/>
    </source>
</evidence>
<keyword evidence="9" id="KW-0317">Glutathione biosynthesis</keyword>
<dbReference type="PRINTS" id="PR01210">
    <property type="entry name" value="GGTRANSPTASE"/>
</dbReference>
<name>A0ABV3S791_9GAMM</name>
<evidence type="ECO:0000256" key="2">
    <source>
        <dbReference type="ARBA" id="ARBA00001089"/>
    </source>
</evidence>
<feature type="compositionally biased region" description="Basic and acidic residues" evidence="10">
    <location>
        <begin position="540"/>
        <end position="559"/>
    </location>
</feature>
<keyword evidence="4 9" id="KW-0808">Transferase</keyword>